<evidence type="ECO:0000313" key="11">
    <source>
        <dbReference type="Proteomes" id="UP000007013"/>
    </source>
</evidence>
<keyword evidence="8" id="KW-0175">Coiled coil</keyword>
<keyword evidence="11" id="KW-1185">Reference proteome</keyword>
<evidence type="ECO:0000256" key="8">
    <source>
        <dbReference type="SAM" id="Coils"/>
    </source>
</evidence>
<protein>
    <recommendedName>
        <fullName evidence="2">histidine kinase</fullName>
        <ecNumber evidence="2">2.7.13.3</ecNumber>
    </recommendedName>
</protein>
<reference evidence="10 11" key="1">
    <citation type="journal article" date="2011" name="J. Bacteriol.">
        <title>Genome sequence of the verrucomicrobium Opitutus terrae PB90-1, an abundant inhabitant of rice paddy soil ecosystems.</title>
        <authorList>
            <person name="van Passel M.W."/>
            <person name="Kant R."/>
            <person name="Palva A."/>
            <person name="Copeland A."/>
            <person name="Lucas S."/>
            <person name="Lapidus A."/>
            <person name="Glavina del Rio T."/>
            <person name="Pitluck S."/>
            <person name="Goltsman E."/>
            <person name="Clum A."/>
            <person name="Sun H."/>
            <person name="Schmutz J."/>
            <person name="Larimer F.W."/>
            <person name="Land M.L."/>
            <person name="Hauser L."/>
            <person name="Kyrpides N."/>
            <person name="Mikhailova N."/>
            <person name="Richardson P.P."/>
            <person name="Janssen P.H."/>
            <person name="de Vos W.M."/>
            <person name="Smidt H."/>
        </authorList>
    </citation>
    <scope>NUCLEOTIDE SEQUENCE [LARGE SCALE GENOMIC DNA]</scope>
    <source>
        <strain evidence="11">DSM 11246 / JCM 15787 / PB90-1</strain>
    </source>
</reference>
<dbReference type="PROSITE" id="PS50109">
    <property type="entry name" value="HIS_KIN"/>
    <property type="match status" value="1"/>
</dbReference>
<evidence type="ECO:0000259" key="9">
    <source>
        <dbReference type="PROSITE" id="PS50109"/>
    </source>
</evidence>
<evidence type="ECO:0000256" key="3">
    <source>
        <dbReference type="ARBA" id="ARBA00022679"/>
    </source>
</evidence>
<dbReference type="AlphaFoldDB" id="B1ZN85"/>
<dbReference type="STRING" id="452637.Oter_0163"/>
<feature type="domain" description="Histidine kinase" evidence="9">
    <location>
        <begin position="237"/>
        <end position="495"/>
    </location>
</feature>
<evidence type="ECO:0000256" key="1">
    <source>
        <dbReference type="ARBA" id="ARBA00000085"/>
    </source>
</evidence>
<evidence type="ECO:0000256" key="4">
    <source>
        <dbReference type="ARBA" id="ARBA00022741"/>
    </source>
</evidence>
<sequence length="497" mass="55115">MNNFKQTLYEALLVAFGKTLAKYNAFAQATILRDVGRELIDYLNRHGFAFEETGSADDLARLTELFVKNGFCEKLEVQPASRGQNFVWHNLYGREAYKELHEVSDNPFLACPLNLCLYYIADKNHKSMHLLNKSFATDGAVVESQYEVVDEEPLEQRKLDPLVIENARLYQLAREKAESLEKEVAQRVRAEAELQAQKQALEKEIEERKRVEREVENVHRQLVEASHRAGQAEVASSVLHNIGNVLNSVNVSTSLIGDRVRNLRLGNLARTADLIEQHRANLPQFLTEDDRGKRLPHFLAELSRHLNQEQTELAVEVAGLERAVERIKQIVAAQQTYARAPGVEENASIAEIVDEAIRVQACAAEKNAVLISVDIGPLPNARLDRRKILQVLVNLLHNARHACEQTSRADKQIIVRVRPDGDRGVLIEVADNGVGIARENLTRIFAPGFTTRASGSGFGLHSAALAAAEMGGSLIGQSEGPGHGATFILRLPFGAAG</sequence>
<keyword evidence="4" id="KW-0547">Nucleotide-binding</keyword>
<dbReference type="EMBL" id="CP001032">
    <property type="protein sequence ID" value="ACB73454.1"/>
    <property type="molecule type" value="Genomic_DNA"/>
</dbReference>
<evidence type="ECO:0000256" key="7">
    <source>
        <dbReference type="ARBA" id="ARBA00023012"/>
    </source>
</evidence>
<keyword evidence="3" id="KW-0808">Transferase</keyword>
<dbReference type="RefSeq" id="WP_012372992.1">
    <property type="nucleotide sequence ID" value="NC_010571.1"/>
</dbReference>
<dbReference type="GO" id="GO:0000160">
    <property type="term" value="P:phosphorelay signal transduction system"/>
    <property type="evidence" value="ECO:0007669"/>
    <property type="project" value="UniProtKB-KW"/>
</dbReference>
<accession>B1ZN85</accession>
<keyword evidence="6" id="KW-0067">ATP-binding</keyword>
<dbReference type="OrthoDB" id="192009at2"/>
<dbReference type="PANTHER" id="PTHR43065:SF46">
    <property type="entry name" value="C4-DICARBOXYLATE TRANSPORT SENSOR PROTEIN DCTB"/>
    <property type="match status" value="1"/>
</dbReference>
<keyword evidence="7" id="KW-0902">Two-component regulatory system</keyword>
<organism evidence="10 11">
    <name type="scientific">Opitutus terrae (strain DSM 11246 / JCM 15787 / PB90-1)</name>
    <dbReference type="NCBI Taxonomy" id="452637"/>
    <lineage>
        <taxon>Bacteria</taxon>
        <taxon>Pseudomonadati</taxon>
        <taxon>Verrucomicrobiota</taxon>
        <taxon>Opitutia</taxon>
        <taxon>Opitutales</taxon>
        <taxon>Opitutaceae</taxon>
        <taxon>Opitutus</taxon>
    </lineage>
</organism>
<feature type="coiled-coil region" evidence="8">
    <location>
        <begin position="170"/>
        <end position="228"/>
    </location>
</feature>
<dbReference type="EC" id="2.7.13.3" evidence="2"/>
<dbReference type="PANTHER" id="PTHR43065">
    <property type="entry name" value="SENSOR HISTIDINE KINASE"/>
    <property type="match status" value="1"/>
</dbReference>
<dbReference type="Gene3D" id="3.30.565.10">
    <property type="entry name" value="Histidine kinase-like ATPase, C-terminal domain"/>
    <property type="match status" value="1"/>
</dbReference>
<evidence type="ECO:0000256" key="6">
    <source>
        <dbReference type="ARBA" id="ARBA00022840"/>
    </source>
</evidence>
<dbReference type="PRINTS" id="PR00344">
    <property type="entry name" value="BCTRLSENSOR"/>
</dbReference>
<evidence type="ECO:0000256" key="5">
    <source>
        <dbReference type="ARBA" id="ARBA00022777"/>
    </source>
</evidence>
<keyword evidence="5 10" id="KW-0418">Kinase</keyword>
<comment type="catalytic activity">
    <reaction evidence="1">
        <text>ATP + protein L-histidine = ADP + protein N-phospho-L-histidine.</text>
        <dbReference type="EC" id="2.7.13.3"/>
    </reaction>
</comment>
<gene>
    <name evidence="10" type="ordered locus">Oter_0163</name>
</gene>
<dbReference type="SUPFAM" id="SSF55874">
    <property type="entry name" value="ATPase domain of HSP90 chaperone/DNA topoisomerase II/histidine kinase"/>
    <property type="match status" value="1"/>
</dbReference>
<dbReference type="InterPro" id="IPR005467">
    <property type="entry name" value="His_kinase_dom"/>
</dbReference>
<dbReference type="Pfam" id="PF02518">
    <property type="entry name" value="HATPase_c"/>
    <property type="match status" value="1"/>
</dbReference>
<evidence type="ECO:0000256" key="2">
    <source>
        <dbReference type="ARBA" id="ARBA00012438"/>
    </source>
</evidence>
<proteinExistence type="predicted"/>
<evidence type="ECO:0000313" key="10">
    <source>
        <dbReference type="EMBL" id="ACB73454.1"/>
    </source>
</evidence>
<dbReference type="GO" id="GO:0004673">
    <property type="term" value="F:protein histidine kinase activity"/>
    <property type="evidence" value="ECO:0007669"/>
    <property type="project" value="UniProtKB-EC"/>
</dbReference>
<dbReference type="HOGENOM" id="CLU_548396_0_0_0"/>
<dbReference type="InterPro" id="IPR004358">
    <property type="entry name" value="Sig_transdc_His_kin-like_C"/>
</dbReference>
<dbReference type="KEGG" id="ote:Oter_0163"/>
<dbReference type="SMART" id="SM00387">
    <property type="entry name" value="HATPase_c"/>
    <property type="match status" value="1"/>
</dbReference>
<dbReference type="Proteomes" id="UP000007013">
    <property type="component" value="Chromosome"/>
</dbReference>
<name>B1ZN85_OPITP</name>
<dbReference type="GO" id="GO:0005524">
    <property type="term" value="F:ATP binding"/>
    <property type="evidence" value="ECO:0007669"/>
    <property type="project" value="UniProtKB-KW"/>
</dbReference>
<dbReference type="eggNOG" id="COG4191">
    <property type="taxonomic scope" value="Bacteria"/>
</dbReference>
<dbReference type="InterPro" id="IPR036890">
    <property type="entry name" value="HATPase_C_sf"/>
</dbReference>
<dbReference type="InterPro" id="IPR003594">
    <property type="entry name" value="HATPase_dom"/>
</dbReference>